<feature type="region of interest" description="Disordered" evidence="1">
    <location>
        <begin position="367"/>
        <end position="395"/>
    </location>
</feature>
<feature type="compositionally biased region" description="Basic and acidic residues" evidence="1">
    <location>
        <begin position="313"/>
        <end position="331"/>
    </location>
</feature>
<dbReference type="KEGG" id="kla:KLLA0_E13641g"/>
<dbReference type="PANTHER" id="PTHR13237">
    <property type="entry name" value="SOMETHING ABOUT SILENCING PROTEIN 10-RELATED"/>
    <property type="match status" value="1"/>
</dbReference>
<accession>Q6CNC4</accession>
<organism evidence="3 4">
    <name type="scientific">Kluyveromyces lactis (strain ATCC 8585 / CBS 2359 / DSM 70799 / NBRC 1267 / NRRL Y-1140 / WM37)</name>
    <name type="common">Yeast</name>
    <name type="synonym">Candida sphaerica</name>
    <dbReference type="NCBI Taxonomy" id="284590"/>
    <lineage>
        <taxon>Eukaryota</taxon>
        <taxon>Fungi</taxon>
        <taxon>Dikarya</taxon>
        <taxon>Ascomycota</taxon>
        <taxon>Saccharomycotina</taxon>
        <taxon>Saccharomycetes</taxon>
        <taxon>Saccharomycetales</taxon>
        <taxon>Saccharomycetaceae</taxon>
        <taxon>Kluyveromyces</taxon>
    </lineage>
</organism>
<dbReference type="EMBL" id="CR382125">
    <property type="protein sequence ID" value="CAG99652.1"/>
    <property type="molecule type" value="Genomic_DNA"/>
</dbReference>
<keyword evidence="2" id="KW-0732">Signal</keyword>
<name>Q6CNC4_KLULA</name>
<dbReference type="AlphaFoldDB" id="Q6CNC4"/>
<dbReference type="STRING" id="284590.Q6CNC4"/>
<feature type="chain" id="PRO_5004271693" evidence="2">
    <location>
        <begin position="34"/>
        <end position="395"/>
    </location>
</feature>
<dbReference type="PANTHER" id="PTHR13237:SF9">
    <property type="entry name" value="NEUROGUIDIN"/>
    <property type="match status" value="1"/>
</dbReference>
<dbReference type="PaxDb" id="284590-Q6CNC4"/>
<feature type="compositionally biased region" description="Acidic residues" evidence="1">
    <location>
        <begin position="192"/>
        <end position="203"/>
    </location>
</feature>
<evidence type="ECO:0000313" key="3">
    <source>
        <dbReference type="EMBL" id="CAG99652.1"/>
    </source>
</evidence>
<feature type="compositionally biased region" description="Polar residues" evidence="1">
    <location>
        <begin position="207"/>
        <end position="218"/>
    </location>
</feature>
<dbReference type="HOGENOM" id="CLU_065858_0_0_1"/>
<feature type="compositionally biased region" description="Basic and acidic residues" evidence="1">
    <location>
        <begin position="386"/>
        <end position="395"/>
    </location>
</feature>
<dbReference type="Proteomes" id="UP000000598">
    <property type="component" value="Chromosome E"/>
</dbReference>
<feature type="region of interest" description="Disordered" evidence="1">
    <location>
        <begin position="176"/>
        <end position="247"/>
    </location>
</feature>
<dbReference type="eggNOG" id="KOG3117">
    <property type="taxonomic scope" value="Eukaryota"/>
</dbReference>
<evidence type="ECO:0000256" key="1">
    <source>
        <dbReference type="SAM" id="MobiDB-lite"/>
    </source>
</evidence>
<gene>
    <name evidence="3" type="ORF">KLLA0_E13641g</name>
</gene>
<reference evidence="3 4" key="1">
    <citation type="journal article" date="2004" name="Nature">
        <title>Genome evolution in yeasts.</title>
        <authorList>
            <consortium name="Genolevures"/>
            <person name="Dujon B."/>
            <person name="Sherman D."/>
            <person name="Fischer G."/>
            <person name="Durrens P."/>
            <person name="Casaregola S."/>
            <person name="Lafontaine I."/>
            <person name="de Montigny J."/>
            <person name="Marck C."/>
            <person name="Neuveglise C."/>
            <person name="Talla E."/>
            <person name="Goffard N."/>
            <person name="Frangeul L."/>
            <person name="Aigle M."/>
            <person name="Anthouard V."/>
            <person name="Babour A."/>
            <person name="Barbe V."/>
            <person name="Barnay S."/>
            <person name="Blanchin S."/>
            <person name="Beckerich J.M."/>
            <person name="Beyne E."/>
            <person name="Bleykasten C."/>
            <person name="Boisrame A."/>
            <person name="Boyer J."/>
            <person name="Cattolico L."/>
            <person name="Confanioleri F."/>
            <person name="de Daruvar A."/>
            <person name="Despons L."/>
            <person name="Fabre E."/>
            <person name="Fairhead C."/>
            <person name="Ferry-Dumazet H."/>
            <person name="Groppi A."/>
            <person name="Hantraye F."/>
            <person name="Hennequin C."/>
            <person name="Jauniaux N."/>
            <person name="Joyet P."/>
            <person name="Kachouri R."/>
            <person name="Kerrest A."/>
            <person name="Koszul R."/>
            <person name="Lemaire M."/>
            <person name="Lesur I."/>
            <person name="Ma L."/>
            <person name="Muller H."/>
            <person name="Nicaud J.M."/>
            <person name="Nikolski M."/>
            <person name="Oztas S."/>
            <person name="Ozier-Kalogeropoulos O."/>
            <person name="Pellenz S."/>
            <person name="Potier S."/>
            <person name="Richard G.F."/>
            <person name="Straub M.L."/>
            <person name="Suleau A."/>
            <person name="Swennene D."/>
            <person name="Tekaia F."/>
            <person name="Wesolowski-Louvel M."/>
            <person name="Westhof E."/>
            <person name="Wirth B."/>
            <person name="Zeniou-Meyer M."/>
            <person name="Zivanovic I."/>
            <person name="Bolotin-Fukuhara M."/>
            <person name="Thierry A."/>
            <person name="Bouchier C."/>
            <person name="Caudron B."/>
            <person name="Scarpelli C."/>
            <person name="Gaillardin C."/>
            <person name="Weissenbach J."/>
            <person name="Wincker P."/>
            <person name="Souciet J.L."/>
        </authorList>
    </citation>
    <scope>NUCLEOTIDE SEQUENCE [LARGE SCALE GENOMIC DNA]</scope>
    <source>
        <strain evidence="4">ATCC 8585 / CBS 2359 / DSM 70799 / NBRC 1267 / NRRL Y-1140 / WM37</strain>
    </source>
</reference>
<dbReference type="FunCoup" id="Q6CNC4">
    <property type="interactions" value="1195"/>
</dbReference>
<dbReference type="GO" id="GO:0032040">
    <property type="term" value="C:small-subunit processome"/>
    <property type="evidence" value="ECO:0007669"/>
    <property type="project" value="TreeGrafter"/>
</dbReference>
<protein>
    <submittedName>
        <fullName evidence="3">KLLA0E13641p</fullName>
    </submittedName>
</protein>
<sequence length="395" mass="45235">MRWVSARYKFGCLVWVWHRFDLLLLMYKTSLHSIDKGYSGNIAMSEELGTVLKTIRDSLKSCGESLDKLEEVYDDEETHPFQGSAVVGHKGDKLEKVSLLSLKNGSMLSYLNSLLLVLGQKLNKEMVVDEGRVRAVEQRVVLERGVKPLEKKLGYQLDKLTRAYIRLEKDVEESKKRAELQGLSDVRASQEEVSDSDSDSEEEMQYRPNSSGMVNNTSVGGKAKGKIAVKSTHNEEDVDDKDNVYRPPKISAVLPPKQHHFEDKFNAQEHKDKSSRSRMQAMEEYLKDSSEQPEWETSIGANIVNHGRGGVKTARDTERERDVQRFEEENFTRLNPNGSKTDKRMKKQREIMAKVNMIAGEDFSIFNSKRKLEDSTSRRGNKKSRNAWERAKKKL</sequence>
<dbReference type="OMA" id="NTIQHRI"/>
<dbReference type="InParanoid" id="Q6CNC4"/>
<keyword evidence="4" id="KW-1185">Reference proteome</keyword>
<feature type="region of interest" description="Disordered" evidence="1">
    <location>
        <begin position="267"/>
        <end position="346"/>
    </location>
</feature>
<proteinExistence type="predicted"/>
<dbReference type="InterPro" id="IPR007146">
    <property type="entry name" value="Sas10/Utp3/C1D"/>
</dbReference>
<evidence type="ECO:0000256" key="2">
    <source>
        <dbReference type="SAM" id="SignalP"/>
    </source>
</evidence>
<dbReference type="GO" id="GO:0000462">
    <property type="term" value="P:maturation of SSU-rRNA from tricistronic rRNA transcript (SSU-rRNA, 5.8S rRNA, LSU-rRNA)"/>
    <property type="evidence" value="ECO:0007669"/>
    <property type="project" value="TreeGrafter"/>
</dbReference>
<feature type="signal peptide" evidence="2">
    <location>
        <begin position="1"/>
        <end position="33"/>
    </location>
</feature>
<evidence type="ECO:0000313" key="4">
    <source>
        <dbReference type="Proteomes" id="UP000000598"/>
    </source>
</evidence>
<dbReference type="Pfam" id="PF04000">
    <property type="entry name" value="Sas10_Utp3"/>
    <property type="match status" value="1"/>
</dbReference>